<dbReference type="CDD" id="cd15482">
    <property type="entry name" value="Sialidase_non-viral"/>
    <property type="match status" value="1"/>
</dbReference>
<accession>T0YYK7</accession>
<keyword evidence="2" id="KW-0378">Hydrolase</keyword>
<evidence type="ECO:0000313" key="2">
    <source>
        <dbReference type="EMBL" id="EQD40731.1"/>
    </source>
</evidence>
<dbReference type="GO" id="GO:0016787">
    <property type="term" value="F:hydrolase activity"/>
    <property type="evidence" value="ECO:0007669"/>
    <property type="project" value="UniProtKB-KW"/>
</dbReference>
<dbReference type="PANTHER" id="PTHR43739">
    <property type="entry name" value="XYLOGLUCANASE (EUROFUNG)"/>
    <property type="match status" value="1"/>
</dbReference>
<reference evidence="2" key="1">
    <citation type="submission" date="2013-08" db="EMBL/GenBank/DDBJ databases">
        <authorList>
            <person name="Mendez C."/>
            <person name="Richter M."/>
            <person name="Ferrer M."/>
            <person name="Sanchez J."/>
        </authorList>
    </citation>
    <scope>NUCLEOTIDE SEQUENCE</scope>
</reference>
<dbReference type="PANTHER" id="PTHR43739:SF5">
    <property type="entry name" value="EXO-ALPHA-SIALIDASE"/>
    <property type="match status" value="1"/>
</dbReference>
<dbReference type="InterPro" id="IPR052025">
    <property type="entry name" value="Xyloglucanase_GH74"/>
</dbReference>
<dbReference type="AlphaFoldDB" id="T0YYK7"/>
<sequence>MRASTPIRIVAAFMLLASPLALALQAGPQRENNQGRTRLPMPVSSAIHFRSIGPAIAGGRVTAVAGVPGNPRVYYVGGADGGVFRTEDGGMTWKALFQHRPVASVGALAVDPRNPAVIWLGTGEANIRNDVSYGDGVYESSDGGLHWRHLGLRRTLQISSILIDPHHTDTVLVGAMGNPWKNSGERGVYRTSDGGKSWRRVLYGGPDVGISDMAMNPRNPNVVYAATYRFRRTPWHYSDGGPQDAIYKSIDGGLTWTRLSGHGLPAGPLGRIGLAVAPSAPNVVYAVIGSHQGMLWRSDDAGASWTLVSKDQSIDSRPFYFSHIAVDPKNPNHVFALSMNLLASVNGGRTWRHIAKSIHVDNHAIWIDPTGSGRIIEGNDGGVALVPDNGKHWAYVDNIALEQFYHVAVGGGLLYQVCGGLQDNNSWCGPSASKNPSGISSRAWYGFNGDDGIYGMPAADDPNLIYNEGQNGAYFIYNRSEEQIHDIEPYPRDDNGRGADGARYRFAWEAAFAVSPRDPKVLYAGANVVFESTNRGRTWRAISPDLTRDDKAKEGPSGGPVIQDNSGAEYYDAILTIAPAPSDSRVIWVGTDDGLVQLTRDGGKHWSNVTGNIPDLPPWGRVESIDVSAHHPGSALIAVDRHFSGDFRPYLYRTDDYGAQWTSISGNLPHDVYVHVVRRDLRNPNLYYAGLENGLYASWDAGRKWYKLGLGLPDAAVYDLALQSRTDSLVVATHGRGVWILDDLRPFQDWNARVARSELRLFKPPEAVRYWPFSTVESMGDGVFYGQNPHYGVDISYYLAHAARRPGKLIITDASGKVIRTYQGLHKGKPPVMTPGG</sequence>
<gene>
    <name evidence="2" type="ORF">B1A_16338</name>
</gene>
<proteinExistence type="predicted"/>
<comment type="caution">
    <text evidence="2">The sequence shown here is derived from an EMBL/GenBank/DDBJ whole genome shotgun (WGS) entry which is preliminary data.</text>
</comment>
<feature type="region of interest" description="Disordered" evidence="1">
    <location>
        <begin position="541"/>
        <end position="565"/>
    </location>
</feature>
<feature type="non-terminal residue" evidence="2">
    <location>
        <position position="837"/>
    </location>
</feature>
<name>T0YYK7_9ZZZZ</name>
<evidence type="ECO:0000256" key="1">
    <source>
        <dbReference type="SAM" id="MobiDB-lite"/>
    </source>
</evidence>
<protein>
    <submittedName>
        <fullName evidence="2">Glycosyl hydrolase, BNR repeat-containing protein</fullName>
    </submittedName>
</protein>
<organism evidence="2">
    <name type="scientific">mine drainage metagenome</name>
    <dbReference type="NCBI Taxonomy" id="410659"/>
    <lineage>
        <taxon>unclassified sequences</taxon>
        <taxon>metagenomes</taxon>
        <taxon>ecological metagenomes</taxon>
    </lineage>
</organism>
<dbReference type="InterPro" id="IPR015943">
    <property type="entry name" value="WD40/YVTN_repeat-like_dom_sf"/>
</dbReference>
<dbReference type="Gene3D" id="2.130.10.10">
    <property type="entry name" value="YVTN repeat-like/Quinoprotein amine dehydrogenase"/>
    <property type="match status" value="4"/>
</dbReference>
<dbReference type="GO" id="GO:0010411">
    <property type="term" value="P:xyloglucan metabolic process"/>
    <property type="evidence" value="ECO:0007669"/>
    <property type="project" value="TreeGrafter"/>
</dbReference>
<dbReference type="SUPFAM" id="SSF50939">
    <property type="entry name" value="Sialidases"/>
    <property type="match status" value="2"/>
</dbReference>
<dbReference type="EMBL" id="AUZX01012009">
    <property type="protein sequence ID" value="EQD40731.1"/>
    <property type="molecule type" value="Genomic_DNA"/>
</dbReference>
<dbReference type="InterPro" id="IPR036278">
    <property type="entry name" value="Sialidase_sf"/>
</dbReference>
<reference evidence="2" key="2">
    <citation type="journal article" date="2014" name="ISME J.">
        <title>Microbial stratification in low pH oxic and suboxic macroscopic growths along an acid mine drainage.</title>
        <authorList>
            <person name="Mendez-Garcia C."/>
            <person name="Mesa V."/>
            <person name="Sprenger R.R."/>
            <person name="Richter M."/>
            <person name="Diez M.S."/>
            <person name="Solano J."/>
            <person name="Bargiela R."/>
            <person name="Golyshina O.V."/>
            <person name="Manteca A."/>
            <person name="Ramos J.L."/>
            <person name="Gallego J.R."/>
            <person name="Llorente I."/>
            <person name="Martins Dos Santos V.A."/>
            <person name="Jensen O.N."/>
            <person name="Pelaez A.I."/>
            <person name="Sanchez J."/>
            <person name="Ferrer M."/>
        </authorList>
    </citation>
    <scope>NUCLEOTIDE SEQUENCE</scope>
</reference>